<organism evidence="10 11">
    <name type="scientific">Pontibacter amylolyticus</name>
    <dbReference type="NCBI Taxonomy" id="1424080"/>
    <lineage>
        <taxon>Bacteria</taxon>
        <taxon>Pseudomonadati</taxon>
        <taxon>Bacteroidota</taxon>
        <taxon>Cytophagia</taxon>
        <taxon>Cytophagales</taxon>
        <taxon>Hymenobacteraceae</taxon>
        <taxon>Pontibacter</taxon>
    </lineage>
</organism>
<keyword evidence="5" id="KW-0210">Decarboxylase</keyword>
<comment type="catalytic activity">
    <reaction evidence="1">
        <text>1-(2-carboxyphenylamino)-1-deoxy-D-ribulose 5-phosphate + H(+) = (1S,2R)-1-C-(indol-3-yl)glycerol 3-phosphate + CO2 + H2O</text>
        <dbReference type="Rhea" id="RHEA:23476"/>
        <dbReference type="ChEBI" id="CHEBI:15377"/>
        <dbReference type="ChEBI" id="CHEBI:15378"/>
        <dbReference type="ChEBI" id="CHEBI:16526"/>
        <dbReference type="ChEBI" id="CHEBI:58613"/>
        <dbReference type="ChEBI" id="CHEBI:58866"/>
        <dbReference type="EC" id="4.1.1.48"/>
    </reaction>
</comment>
<keyword evidence="11" id="KW-1185">Reference proteome</keyword>
<dbReference type="CDD" id="cd00331">
    <property type="entry name" value="IGPS"/>
    <property type="match status" value="1"/>
</dbReference>
<dbReference type="InterPro" id="IPR013785">
    <property type="entry name" value="Aldolase_TIM"/>
</dbReference>
<evidence type="ECO:0000256" key="7">
    <source>
        <dbReference type="ARBA" id="ARBA00023141"/>
    </source>
</evidence>
<dbReference type="PROSITE" id="PS00614">
    <property type="entry name" value="IGPS"/>
    <property type="match status" value="1"/>
</dbReference>
<dbReference type="PANTHER" id="PTHR22854:SF2">
    <property type="entry name" value="INDOLE-3-GLYCEROL-PHOSPHATE SYNTHASE"/>
    <property type="match status" value="1"/>
</dbReference>
<dbReference type="Pfam" id="PF00218">
    <property type="entry name" value="IGPS"/>
    <property type="match status" value="1"/>
</dbReference>
<evidence type="ECO:0000256" key="2">
    <source>
        <dbReference type="ARBA" id="ARBA00004696"/>
    </source>
</evidence>
<keyword evidence="4" id="KW-0028">Amino-acid biosynthesis</keyword>
<proteinExistence type="predicted"/>
<dbReference type="RefSeq" id="WP_188499596.1">
    <property type="nucleotide sequence ID" value="NZ_BMFP01000001.1"/>
</dbReference>
<evidence type="ECO:0000256" key="3">
    <source>
        <dbReference type="ARBA" id="ARBA00012362"/>
    </source>
</evidence>
<evidence type="ECO:0000256" key="1">
    <source>
        <dbReference type="ARBA" id="ARBA00001633"/>
    </source>
</evidence>
<dbReference type="EC" id="4.1.1.48" evidence="3"/>
<comment type="pathway">
    <text evidence="2">Amino-acid biosynthesis; L-tryptophan biosynthesis; L-tryptophan from chorismate: step 4/5.</text>
</comment>
<keyword evidence="8" id="KW-0456">Lyase</keyword>
<dbReference type="PANTHER" id="PTHR22854">
    <property type="entry name" value="TRYPTOPHAN BIOSYNTHESIS PROTEIN"/>
    <property type="match status" value="1"/>
</dbReference>
<accession>A0ABQ1VWT2</accession>
<comment type="caution">
    <text evidence="10">The sequence shown here is derived from an EMBL/GenBank/DDBJ whole genome shotgun (WGS) entry which is preliminary data.</text>
</comment>
<dbReference type="SUPFAM" id="SSF51366">
    <property type="entry name" value="Ribulose-phoshate binding barrel"/>
    <property type="match status" value="1"/>
</dbReference>
<reference evidence="11" key="1">
    <citation type="journal article" date="2019" name="Int. J. Syst. Evol. Microbiol.">
        <title>The Global Catalogue of Microorganisms (GCM) 10K type strain sequencing project: providing services to taxonomists for standard genome sequencing and annotation.</title>
        <authorList>
            <consortium name="The Broad Institute Genomics Platform"/>
            <consortium name="The Broad Institute Genome Sequencing Center for Infectious Disease"/>
            <person name="Wu L."/>
            <person name="Ma J."/>
        </authorList>
    </citation>
    <scope>NUCLEOTIDE SEQUENCE [LARGE SCALE GENOMIC DNA]</scope>
    <source>
        <strain evidence="11">CGMCC 1.12749</strain>
    </source>
</reference>
<keyword evidence="7" id="KW-0057">Aromatic amino acid biosynthesis</keyword>
<dbReference type="InterPro" id="IPR001468">
    <property type="entry name" value="Indole-3-GlycerolPSynthase_CS"/>
</dbReference>
<protein>
    <recommendedName>
        <fullName evidence="3">indole-3-glycerol-phosphate synthase</fullName>
        <ecNumber evidence="3">4.1.1.48</ecNumber>
    </recommendedName>
</protein>
<evidence type="ECO:0000259" key="9">
    <source>
        <dbReference type="Pfam" id="PF00218"/>
    </source>
</evidence>
<name>A0ABQ1VWT2_9BACT</name>
<evidence type="ECO:0000313" key="11">
    <source>
        <dbReference type="Proteomes" id="UP000634043"/>
    </source>
</evidence>
<gene>
    <name evidence="10" type="primary">trpC</name>
    <name evidence="10" type="ORF">GCM10011323_01380</name>
</gene>
<evidence type="ECO:0000256" key="5">
    <source>
        <dbReference type="ARBA" id="ARBA00022793"/>
    </source>
</evidence>
<dbReference type="Gene3D" id="3.20.20.70">
    <property type="entry name" value="Aldolase class I"/>
    <property type="match status" value="1"/>
</dbReference>
<dbReference type="EMBL" id="BMFP01000001">
    <property type="protein sequence ID" value="GGG00037.1"/>
    <property type="molecule type" value="Genomic_DNA"/>
</dbReference>
<dbReference type="InterPro" id="IPR011060">
    <property type="entry name" value="RibuloseP-bd_barrel"/>
</dbReference>
<sequence length="274" mass="30696">MNILDQIIAHKYKEVEERKALYPVKLLEKSLYFETPCLSLERYLLRPDKSGVIAEIKRKSPSKGDINPYVSVERTSIGYMQAGASALSILTDSHFFGGKNEDLMIARKYNYCPILRKDFTVDEYQIVEAKSIGADAILLIAAALEPARLQQLAAFARSFGLEVLLEVHSRQELEATLCEYVTIVGVNNRNLQTFQTDVALSLELAQFIPAGITKVSESGLKSPKTLVELQEAGYNGFLIGETFMTDGRPERAAAEFIRELRQLQQRVSLEQAQS</sequence>
<keyword evidence="6" id="KW-0822">Tryptophan biosynthesis</keyword>
<evidence type="ECO:0000256" key="4">
    <source>
        <dbReference type="ARBA" id="ARBA00022605"/>
    </source>
</evidence>
<evidence type="ECO:0000256" key="6">
    <source>
        <dbReference type="ARBA" id="ARBA00022822"/>
    </source>
</evidence>
<dbReference type="InterPro" id="IPR013798">
    <property type="entry name" value="Indole-3-glycerol_P_synth_dom"/>
</dbReference>
<evidence type="ECO:0000313" key="10">
    <source>
        <dbReference type="EMBL" id="GGG00037.1"/>
    </source>
</evidence>
<dbReference type="InterPro" id="IPR045186">
    <property type="entry name" value="Indole-3-glycerol_P_synth"/>
</dbReference>
<evidence type="ECO:0000256" key="8">
    <source>
        <dbReference type="ARBA" id="ARBA00023239"/>
    </source>
</evidence>
<feature type="domain" description="Indole-3-glycerol phosphate synthase" evidence="9">
    <location>
        <begin position="4"/>
        <end position="250"/>
    </location>
</feature>
<dbReference type="Proteomes" id="UP000634043">
    <property type="component" value="Unassembled WGS sequence"/>
</dbReference>
<dbReference type="NCBIfam" id="NF001377">
    <property type="entry name" value="PRK00278.2-4"/>
    <property type="match status" value="1"/>
</dbReference>